<keyword evidence="1" id="KW-0472">Membrane</keyword>
<protein>
    <recommendedName>
        <fullName evidence="4">DUF304 domain-containing protein</fullName>
    </recommendedName>
</protein>
<keyword evidence="3" id="KW-1185">Reference proteome</keyword>
<gene>
    <name evidence="2" type="ORF">AM2010_680</name>
</gene>
<evidence type="ECO:0000313" key="3">
    <source>
        <dbReference type="Proteomes" id="UP000037643"/>
    </source>
</evidence>
<organism evidence="2 3">
    <name type="scientific">Pelagerythrobacter marensis</name>
    <dbReference type="NCBI Taxonomy" id="543877"/>
    <lineage>
        <taxon>Bacteria</taxon>
        <taxon>Pseudomonadati</taxon>
        <taxon>Pseudomonadota</taxon>
        <taxon>Alphaproteobacteria</taxon>
        <taxon>Sphingomonadales</taxon>
        <taxon>Erythrobacteraceae</taxon>
        <taxon>Pelagerythrobacter</taxon>
    </lineage>
</organism>
<proteinExistence type="predicted"/>
<dbReference type="KEGG" id="amx:AM2010_680"/>
<evidence type="ECO:0000313" key="2">
    <source>
        <dbReference type="EMBL" id="AKM06763.1"/>
    </source>
</evidence>
<dbReference type="AlphaFoldDB" id="A0A0G3X8R6"/>
<evidence type="ECO:0000256" key="1">
    <source>
        <dbReference type="SAM" id="Phobius"/>
    </source>
</evidence>
<keyword evidence="1" id="KW-0812">Transmembrane</keyword>
<sequence>MPESGLTTAAVRGIVRFRSGCLLPFLLIALGFLGWLTVVALDERYEVAAGHTRYQEFLAALADMRWDGISLPLLALTALLGFEILKLARRWVDTVALTYDHERVVFHPTLYKKSLKWSDVARLQHRAGGVRSDLLIELKSGRRLRVRNCEEDDVARLLDWYEEARRGQEDAEKPAPRAPAL</sequence>
<dbReference type="STRING" id="543877.AM2010_680"/>
<name>A0A0G3X8R6_9SPHN</name>
<feature type="transmembrane region" description="Helical" evidence="1">
    <location>
        <begin position="21"/>
        <end position="41"/>
    </location>
</feature>
<dbReference type="Proteomes" id="UP000037643">
    <property type="component" value="Chromosome"/>
</dbReference>
<accession>A0A0G3X8R6</accession>
<reference evidence="2 3" key="1">
    <citation type="submission" date="2015-06" db="EMBL/GenBank/DDBJ databases">
        <authorList>
            <person name="Kim K.M."/>
        </authorList>
    </citation>
    <scope>NUCLEOTIDE SEQUENCE [LARGE SCALE GENOMIC DNA]</scope>
    <source>
        <strain evidence="2 3">KCTC 22370</strain>
    </source>
</reference>
<dbReference type="PATRIC" id="fig|543877.4.peg.685"/>
<feature type="transmembrane region" description="Helical" evidence="1">
    <location>
        <begin position="69"/>
        <end position="88"/>
    </location>
</feature>
<keyword evidence="1" id="KW-1133">Transmembrane helix</keyword>
<dbReference type="EMBL" id="CP011805">
    <property type="protein sequence ID" value="AKM06763.1"/>
    <property type="molecule type" value="Genomic_DNA"/>
</dbReference>
<evidence type="ECO:0008006" key="4">
    <source>
        <dbReference type="Google" id="ProtNLM"/>
    </source>
</evidence>